<keyword evidence="8" id="KW-0460">Magnesium</keyword>
<dbReference type="Gene3D" id="3.60.10.10">
    <property type="entry name" value="Endonuclease/exonuclease/phosphatase"/>
    <property type="match status" value="1"/>
</dbReference>
<dbReference type="GO" id="GO:0070260">
    <property type="term" value="F:5'-tyrosyl-DNA phosphodiesterase activity"/>
    <property type="evidence" value="ECO:0007669"/>
    <property type="project" value="TreeGrafter"/>
</dbReference>
<evidence type="ECO:0000256" key="8">
    <source>
        <dbReference type="ARBA" id="ARBA00022842"/>
    </source>
</evidence>
<accession>A0A369J9F6</accession>
<feature type="compositionally biased region" description="Basic and acidic residues" evidence="11">
    <location>
        <begin position="270"/>
        <end position="284"/>
    </location>
</feature>
<keyword evidence="13" id="KW-1185">Reference proteome</keyword>
<evidence type="ECO:0000256" key="1">
    <source>
        <dbReference type="ARBA" id="ARBA00001936"/>
    </source>
</evidence>
<dbReference type="SUPFAM" id="SSF56219">
    <property type="entry name" value="DNase I-like"/>
    <property type="match status" value="1"/>
</dbReference>
<comment type="subcellular location">
    <subcellularLocation>
        <location evidence="3">Nucleus</location>
    </subcellularLocation>
</comment>
<evidence type="ECO:0000256" key="5">
    <source>
        <dbReference type="ARBA" id="ARBA00022723"/>
    </source>
</evidence>
<evidence type="ECO:0008006" key="14">
    <source>
        <dbReference type="Google" id="ProtNLM"/>
    </source>
</evidence>
<dbReference type="GO" id="GO:0005634">
    <property type="term" value="C:nucleus"/>
    <property type="evidence" value="ECO:0007669"/>
    <property type="project" value="UniProtKB-SubCell"/>
</dbReference>
<evidence type="ECO:0000256" key="6">
    <source>
        <dbReference type="ARBA" id="ARBA00022763"/>
    </source>
</evidence>
<dbReference type="CDD" id="cd09080">
    <property type="entry name" value="TDP2"/>
    <property type="match status" value="1"/>
</dbReference>
<evidence type="ECO:0000256" key="3">
    <source>
        <dbReference type="ARBA" id="ARBA00004123"/>
    </source>
</evidence>
<evidence type="ECO:0000256" key="10">
    <source>
        <dbReference type="ARBA" id="ARBA00023242"/>
    </source>
</evidence>
<dbReference type="PANTHER" id="PTHR15822:SF4">
    <property type="entry name" value="TYROSYL-DNA PHOSPHODIESTERASE 2"/>
    <property type="match status" value="1"/>
</dbReference>
<dbReference type="GO" id="GO:0046872">
    <property type="term" value="F:metal ion binding"/>
    <property type="evidence" value="ECO:0007669"/>
    <property type="project" value="UniProtKB-KW"/>
</dbReference>
<evidence type="ECO:0000313" key="13">
    <source>
        <dbReference type="Proteomes" id="UP000076154"/>
    </source>
</evidence>
<keyword evidence="7" id="KW-0378">Hydrolase</keyword>
<keyword evidence="9" id="KW-0234">DNA repair</keyword>
<dbReference type="GO" id="GO:0003697">
    <property type="term" value="F:single-stranded DNA binding"/>
    <property type="evidence" value="ECO:0007669"/>
    <property type="project" value="TreeGrafter"/>
</dbReference>
<keyword evidence="6" id="KW-0227">DNA damage</keyword>
<evidence type="ECO:0000313" key="12">
    <source>
        <dbReference type="EMBL" id="RDB18508.1"/>
    </source>
</evidence>
<comment type="cofactor">
    <cofactor evidence="1">
        <name>Mn(2+)</name>
        <dbReference type="ChEBI" id="CHEBI:29035"/>
    </cofactor>
</comment>
<dbReference type="GO" id="GO:0004518">
    <property type="term" value="F:nuclease activity"/>
    <property type="evidence" value="ECO:0007669"/>
    <property type="project" value="UniProtKB-KW"/>
</dbReference>
<comment type="caution">
    <text evidence="12">The sequence shown here is derived from an EMBL/GenBank/DDBJ whole genome shotgun (WGS) entry which is preliminary data.</text>
</comment>
<organism evidence="12 13">
    <name type="scientific">Hypsizygus marmoreus</name>
    <name type="common">White beech mushroom</name>
    <name type="synonym">Agaricus marmoreus</name>
    <dbReference type="NCBI Taxonomy" id="39966"/>
    <lineage>
        <taxon>Eukaryota</taxon>
        <taxon>Fungi</taxon>
        <taxon>Dikarya</taxon>
        <taxon>Basidiomycota</taxon>
        <taxon>Agaricomycotina</taxon>
        <taxon>Agaricomycetes</taxon>
        <taxon>Agaricomycetidae</taxon>
        <taxon>Agaricales</taxon>
        <taxon>Tricholomatineae</taxon>
        <taxon>Lyophyllaceae</taxon>
        <taxon>Hypsizygus</taxon>
    </lineage>
</organism>
<protein>
    <recommendedName>
        <fullName evidence="14">Endonuclease/exonuclease/phosphatase domain-containing protein</fullName>
    </recommendedName>
</protein>
<evidence type="ECO:0000256" key="2">
    <source>
        <dbReference type="ARBA" id="ARBA00001946"/>
    </source>
</evidence>
<dbReference type="STRING" id="39966.A0A369J9F6"/>
<comment type="cofactor">
    <cofactor evidence="2">
        <name>Mg(2+)</name>
        <dbReference type="ChEBI" id="CHEBI:18420"/>
    </cofactor>
</comment>
<gene>
    <name evidence="12" type="ORF">Hypma_000253</name>
</gene>
<reference evidence="12" key="1">
    <citation type="submission" date="2018-04" db="EMBL/GenBank/DDBJ databases">
        <title>Whole genome sequencing of Hypsizygus marmoreus.</title>
        <authorList>
            <person name="Choi I.-G."/>
            <person name="Min B."/>
            <person name="Kim J.-G."/>
            <person name="Kim S."/>
            <person name="Oh Y.-L."/>
            <person name="Kong W.-S."/>
            <person name="Park H."/>
            <person name="Jeong J."/>
            <person name="Song E.-S."/>
        </authorList>
    </citation>
    <scope>NUCLEOTIDE SEQUENCE [LARGE SCALE GENOMIC DNA]</scope>
    <source>
        <strain evidence="12">51987-8</strain>
    </source>
</reference>
<evidence type="ECO:0000256" key="7">
    <source>
        <dbReference type="ARBA" id="ARBA00022801"/>
    </source>
</evidence>
<dbReference type="InParanoid" id="A0A369J9F6"/>
<dbReference type="GO" id="GO:0006302">
    <property type="term" value="P:double-strand break repair"/>
    <property type="evidence" value="ECO:0007669"/>
    <property type="project" value="TreeGrafter"/>
</dbReference>
<evidence type="ECO:0000256" key="11">
    <source>
        <dbReference type="SAM" id="MobiDB-lite"/>
    </source>
</evidence>
<dbReference type="EMBL" id="LUEZ02000101">
    <property type="protein sequence ID" value="RDB18508.1"/>
    <property type="molecule type" value="Genomic_DNA"/>
</dbReference>
<name>A0A369J9F6_HYPMA</name>
<dbReference type="PANTHER" id="PTHR15822">
    <property type="entry name" value="TRAF AND TNF RECEPTOR-ASSOCIATED PROTEIN"/>
    <property type="match status" value="1"/>
</dbReference>
<keyword evidence="10" id="KW-0539">Nucleus</keyword>
<dbReference type="InterPro" id="IPR036691">
    <property type="entry name" value="Endo/exonu/phosph_ase_sf"/>
</dbReference>
<sequence>MRSILQRLTGRPTVMHLPKAPHQPPVVQSLYEFDEEPRSWTKIINTSPSPLEAISNLRILSWNIDFVAPLPMLRLQSLLAHLFSESESPLLNNSTAPLPIILIQELHPACFSALAAHKTVRETYALTDISEASWPKGARYGTVTLVPKSLAPHVTTVFRTRLPETVMNRDALYVDILLSSAPKPRIFRVANTHLESLAGHGTRARPLQLASIAQFLTCEVVHTGLVAGDMNDISAGEPELPATVGLRDAWQDLRKLHNVAEDGSIVGDGNGKDKAEGETEDVRCTESSNCGEDEGHTWGYQPPCGFPPRRLDKVLFVGGMNMVEMERVGVGLKVDSAGKGGDDKDEQQELWVSDHFGLLATIVLVE</sequence>
<keyword evidence="4" id="KW-0540">Nuclease</keyword>
<feature type="region of interest" description="Disordered" evidence="11">
    <location>
        <begin position="264"/>
        <end position="292"/>
    </location>
</feature>
<dbReference type="OrthoDB" id="9975959at2759"/>
<keyword evidence="5" id="KW-0479">Metal-binding</keyword>
<dbReference type="AlphaFoldDB" id="A0A369J9F6"/>
<evidence type="ECO:0000256" key="4">
    <source>
        <dbReference type="ARBA" id="ARBA00022722"/>
    </source>
</evidence>
<proteinExistence type="predicted"/>
<dbReference type="GO" id="GO:0005737">
    <property type="term" value="C:cytoplasm"/>
    <property type="evidence" value="ECO:0007669"/>
    <property type="project" value="TreeGrafter"/>
</dbReference>
<dbReference type="InterPro" id="IPR051547">
    <property type="entry name" value="TDP2-like"/>
</dbReference>
<dbReference type="Proteomes" id="UP000076154">
    <property type="component" value="Unassembled WGS sequence"/>
</dbReference>
<evidence type="ECO:0000256" key="9">
    <source>
        <dbReference type="ARBA" id="ARBA00023204"/>
    </source>
</evidence>